<dbReference type="RefSeq" id="WP_330089609.1">
    <property type="nucleotide sequence ID" value="NZ_JAUZMY010000001.1"/>
</dbReference>
<dbReference type="EMBL" id="JAUZMY010000001">
    <property type="protein sequence ID" value="MEE2035783.1"/>
    <property type="molecule type" value="Genomic_DNA"/>
</dbReference>
<reference evidence="5 6" key="1">
    <citation type="submission" date="2023-08" db="EMBL/GenBank/DDBJ databases">
        <authorList>
            <person name="Girao M."/>
            <person name="Carvalho M.F."/>
        </authorList>
    </citation>
    <scope>NUCLEOTIDE SEQUENCE [LARGE SCALE GENOMIC DNA]</scope>
    <source>
        <strain evidence="5 6">CT-R113</strain>
    </source>
</reference>
<evidence type="ECO:0000256" key="2">
    <source>
        <dbReference type="ARBA" id="ARBA00022747"/>
    </source>
</evidence>
<dbReference type="PANTHER" id="PTHR30408:SF12">
    <property type="entry name" value="TYPE I RESTRICTION ENZYME MJAVIII SPECIFICITY SUBUNIT"/>
    <property type="match status" value="1"/>
</dbReference>
<keyword evidence="5" id="KW-0255">Endonuclease</keyword>
<dbReference type="GO" id="GO:0016787">
    <property type="term" value="F:hydrolase activity"/>
    <property type="evidence" value="ECO:0007669"/>
    <property type="project" value="UniProtKB-KW"/>
</dbReference>
<evidence type="ECO:0000256" key="3">
    <source>
        <dbReference type="ARBA" id="ARBA00023125"/>
    </source>
</evidence>
<feature type="domain" description="Type I restriction modification DNA specificity" evidence="4">
    <location>
        <begin position="34"/>
        <end position="188"/>
    </location>
</feature>
<keyword evidence="5" id="KW-0378">Hydrolase</keyword>
<dbReference type="GO" id="GO:0004519">
    <property type="term" value="F:endonuclease activity"/>
    <property type="evidence" value="ECO:0007669"/>
    <property type="project" value="UniProtKB-KW"/>
</dbReference>
<dbReference type="InterPro" id="IPR052021">
    <property type="entry name" value="Type-I_RS_S_subunit"/>
</dbReference>
<evidence type="ECO:0000256" key="1">
    <source>
        <dbReference type="ARBA" id="ARBA00010923"/>
    </source>
</evidence>
<keyword evidence="2" id="KW-0680">Restriction system</keyword>
<keyword evidence="6" id="KW-1185">Reference proteome</keyword>
<dbReference type="Pfam" id="PF01420">
    <property type="entry name" value="Methylase_S"/>
    <property type="match status" value="1"/>
</dbReference>
<comment type="caution">
    <text evidence="5">The sequence shown here is derived from an EMBL/GenBank/DDBJ whole genome shotgun (WGS) entry which is preliminary data.</text>
</comment>
<proteinExistence type="inferred from homology"/>
<name>A0ABU7K0L5_9ACTN</name>
<gene>
    <name evidence="5" type="ORF">Q8791_00925</name>
</gene>
<dbReference type="EC" id="3.1.21.-" evidence="5"/>
<evidence type="ECO:0000259" key="4">
    <source>
        <dbReference type="Pfam" id="PF01420"/>
    </source>
</evidence>
<dbReference type="InterPro" id="IPR044946">
    <property type="entry name" value="Restrct_endonuc_typeI_TRD_sf"/>
</dbReference>
<comment type="similarity">
    <text evidence="1">Belongs to the type-I restriction system S methylase family.</text>
</comment>
<accession>A0ABU7K0L5</accession>
<dbReference type="SUPFAM" id="SSF116734">
    <property type="entry name" value="DNA methylase specificity domain"/>
    <property type="match status" value="2"/>
</dbReference>
<dbReference type="Gene3D" id="3.90.220.20">
    <property type="entry name" value="DNA methylase specificity domains"/>
    <property type="match status" value="2"/>
</dbReference>
<dbReference type="Proteomes" id="UP001356095">
    <property type="component" value="Unassembled WGS sequence"/>
</dbReference>
<dbReference type="InterPro" id="IPR000055">
    <property type="entry name" value="Restrct_endonuc_typeI_TRD"/>
</dbReference>
<protein>
    <submittedName>
        <fullName evidence="5">Restriction endonuclease subunit S</fullName>
        <ecNumber evidence="5">3.1.21.-</ecNumber>
    </submittedName>
</protein>
<evidence type="ECO:0000313" key="5">
    <source>
        <dbReference type="EMBL" id="MEE2035783.1"/>
    </source>
</evidence>
<keyword evidence="3" id="KW-0238">DNA-binding</keyword>
<keyword evidence="5" id="KW-0540">Nuclease</keyword>
<dbReference type="CDD" id="cd17249">
    <property type="entry name" value="RMtype1_S_EcoR124I-TRD2-CR2_like"/>
    <property type="match status" value="1"/>
</dbReference>
<dbReference type="PANTHER" id="PTHR30408">
    <property type="entry name" value="TYPE-1 RESTRICTION ENZYME ECOKI SPECIFICITY PROTEIN"/>
    <property type="match status" value="1"/>
</dbReference>
<organism evidence="5 6">
    <name type="scientific">Nocardiopsis codii</name>
    <dbReference type="NCBI Taxonomy" id="3065942"/>
    <lineage>
        <taxon>Bacteria</taxon>
        <taxon>Bacillati</taxon>
        <taxon>Actinomycetota</taxon>
        <taxon>Actinomycetes</taxon>
        <taxon>Streptosporangiales</taxon>
        <taxon>Nocardiopsidaceae</taxon>
        <taxon>Nocardiopsis</taxon>
    </lineage>
</organism>
<evidence type="ECO:0000313" key="6">
    <source>
        <dbReference type="Proteomes" id="UP001356095"/>
    </source>
</evidence>
<sequence length="411" mass="45024">MSEWKNVTFESLSSSDHASFAIGPFGSKVTTNDYTEQGVPFIRGINLANGVFHDDDFVFISEGKADEIIPANVTPGDLVFTRKGTIGQVSMIPRNPRFSRYAISGSQVKARLNPDAAIPEFYYYWFTSPRGRQSILAHAVTTGVPSLANSLTTIKNLQVPLLPVSEQRAIANALGALDNKISANERITETSLDLAEKIYLKHSTSPDWRSTALDSAAKWLSGGTPKTNKEEFWGGNIPWISAKSLKSPMISKSERNLTTLGAQSGTRMVGKDSVIFVVRGSSLKEEFRVGITQRDVAFGQDCKALVAHGDIEPHTLFHAIRSRTPEILNMVDETGIGAGRLSTDLISKLEIRVPSSLGNETSTRLRLLDEQAANSQSESRTLAELRDTLLPQLMSGKLRIKDAEKMVEDNV</sequence>